<dbReference type="AlphaFoldDB" id="A0A0H5QL22"/>
<accession>A0A0H5QL22</accession>
<organism evidence="2">
    <name type="scientific">Spongospora subterranea</name>
    <dbReference type="NCBI Taxonomy" id="70186"/>
    <lineage>
        <taxon>Eukaryota</taxon>
        <taxon>Sar</taxon>
        <taxon>Rhizaria</taxon>
        <taxon>Endomyxa</taxon>
        <taxon>Phytomyxea</taxon>
        <taxon>Plasmodiophorida</taxon>
        <taxon>Plasmodiophoridae</taxon>
        <taxon>Spongospora</taxon>
    </lineage>
</organism>
<dbReference type="EMBL" id="HACM01002373">
    <property type="protein sequence ID" value="CRZ02815.1"/>
    <property type="molecule type" value="Transcribed_RNA"/>
</dbReference>
<evidence type="ECO:0000313" key="2">
    <source>
        <dbReference type="EMBL" id="CRZ02815.1"/>
    </source>
</evidence>
<proteinExistence type="predicted"/>
<dbReference type="InterPro" id="IPR025481">
    <property type="entry name" value="Cell_Morphogen_C"/>
</dbReference>
<protein>
    <recommendedName>
        <fullName evidence="1">Cell morphogenesis protein C-terminal domain-containing protein</fullName>
    </recommendedName>
</protein>
<sequence>MEYLIGHGSCSSPRNCLLEEDPGVFNSLTGFLLGALDADSSDIYRLVGLIHNYSTALVLIMESFRSHPNLDNIVDGHGHLRLFTKQHRQRALLLLKQYRDLDLDQNERCVQAASKLLMLGPVLTTTTMKSNDELLMWIFQFASSSILSRLMNYQWLALYPLYLLHLFDFPNILPAVADNIRTQSQLPKKHVGLLVTIMFSVIVSNTGDCVDHATSILNSLSRLFGATRTYNRAALHSTFLNVRLVAAISVAEAFANDLPREFHGDVAMSLLHRQKLFPRPCPFMAIWLPGIPSTEMPQFLDALTAYEERDENLAQIWIDLVHYRHESFSLILAAAVKRPSMLIAMFHAASNNQKEAFFDFLLVPVFCRISGTHSATTLPDSFSISLLIELLYIDGAIKLLTDAQLAAILFWVAVGDHASIARRLEIILDGKRTQIINQAENAWSILEHRIGATLIHCIGQHSLTYLSKHLQSEQCVVQSLRILLHRDAFTPSLDTIRGLLWCLLSFLDNMQYCKSDSIQFPVQLLQILGKSVNNETRSLLIRASVAILHCDNPLLYGQSLHILNECLQAVEREPQNFEHQYLLTVQPLLVYGFTNKVTEVASQDVLLQLSRAASNHLLGNGGEQCVAAIIYLLPWVISSYTSLKDQLIVDRIVFVMSKIAKLLSKSHRALAEIFMCELQNIESLSKNQQSFPHDSALFLTTVCRELIACCRGQTALFAEILYVMLQRGNDLHKSALFRISAAFLQHDYAYEFIDDFCDVIAFAKGLLSKETSTVSEDMMAGAMDVISSAIDVYTSVTSMTHKKSVMENRFFSSHSFEKALLELHKLMESECCLDSSKLFSK</sequence>
<name>A0A0H5QL22_9EUKA</name>
<feature type="domain" description="Cell morphogenesis protein C-terminal" evidence="1">
    <location>
        <begin position="544"/>
        <end position="745"/>
    </location>
</feature>
<evidence type="ECO:0000259" key="1">
    <source>
        <dbReference type="Pfam" id="PF14225"/>
    </source>
</evidence>
<dbReference type="Pfam" id="PF14225">
    <property type="entry name" value="MOR2-PAG1_C"/>
    <property type="match status" value="1"/>
</dbReference>
<reference evidence="2" key="1">
    <citation type="submission" date="2015-04" db="EMBL/GenBank/DDBJ databases">
        <title>The genome sequence of the plant pathogenic Rhizarian Plasmodiophora brassicae reveals insights in its biotrophic life cycle and the origin of chitin synthesis.</title>
        <authorList>
            <person name="Schwelm A."/>
            <person name="Fogelqvist J."/>
            <person name="Knaust A."/>
            <person name="Julke S."/>
            <person name="Lilja T."/>
            <person name="Dhandapani V."/>
            <person name="Bonilla-Rosso G."/>
            <person name="Karlsson M."/>
            <person name="Shevchenko A."/>
            <person name="Choi S.R."/>
            <person name="Kim H.G."/>
            <person name="Park J.Y."/>
            <person name="Lim Y.P."/>
            <person name="Ludwig-Muller J."/>
            <person name="Dixelius C."/>
        </authorList>
    </citation>
    <scope>NUCLEOTIDE SEQUENCE</scope>
    <source>
        <tissue evidence="2">Potato root galls</tissue>
    </source>
</reference>